<dbReference type="RefSeq" id="WP_107637861.1">
    <property type="nucleotide sequence ID" value="NZ_JAHCPL010000004.1"/>
</dbReference>
<name>A0AB38PJ49_STAHA</name>
<proteinExistence type="predicted"/>
<dbReference type="EMBL" id="VJMP01000001">
    <property type="protein sequence ID" value="TRL79257.1"/>
    <property type="molecule type" value="Genomic_DNA"/>
</dbReference>
<protein>
    <submittedName>
        <fullName evidence="2">DUF1270 family protein</fullName>
    </submittedName>
</protein>
<comment type="caution">
    <text evidence="2">The sequence shown here is derived from an EMBL/GenBank/DDBJ whole genome shotgun (WGS) entry which is preliminary data.</text>
</comment>
<sequence length="58" mass="6627">MTYSELAFLIAYLMFLSASFLLMLLGVYFTTALGTSGIISIFTFIFFDSYFIKTLKKD</sequence>
<keyword evidence="1" id="KW-1133">Transmembrane helix</keyword>
<keyword evidence="1" id="KW-0472">Membrane</keyword>
<feature type="transmembrane region" description="Helical" evidence="1">
    <location>
        <begin position="7"/>
        <end position="29"/>
    </location>
</feature>
<evidence type="ECO:0000256" key="1">
    <source>
        <dbReference type="SAM" id="Phobius"/>
    </source>
</evidence>
<accession>A0AB38PJ49</accession>
<gene>
    <name evidence="2" type="ORF">FNL11_02010</name>
</gene>
<dbReference type="AlphaFoldDB" id="A0AB38PJ49"/>
<reference evidence="2 3" key="1">
    <citation type="submission" date="2019-07" db="EMBL/GenBank/DDBJ databases">
        <title>Genome Sequencing and Assembly of Staphylococcus haemolyticus SDA2.</title>
        <authorList>
            <person name="Emmons C.B."/>
            <person name="Park C."/>
            <person name="Sevigny J.L."/>
            <person name="Andam C."/>
        </authorList>
    </citation>
    <scope>NUCLEOTIDE SEQUENCE [LARGE SCALE GENOMIC DNA]</scope>
    <source>
        <strain evidence="2 3">SDA2</strain>
    </source>
</reference>
<evidence type="ECO:0000313" key="2">
    <source>
        <dbReference type="EMBL" id="TRL79257.1"/>
    </source>
</evidence>
<dbReference type="Proteomes" id="UP000316594">
    <property type="component" value="Unassembled WGS sequence"/>
</dbReference>
<organism evidence="2 3">
    <name type="scientific">Staphylococcus haemolyticus</name>
    <dbReference type="NCBI Taxonomy" id="1283"/>
    <lineage>
        <taxon>Bacteria</taxon>
        <taxon>Bacillati</taxon>
        <taxon>Bacillota</taxon>
        <taxon>Bacilli</taxon>
        <taxon>Bacillales</taxon>
        <taxon>Staphylococcaceae</taxon>
        <taxon>Staphylococcus</taxon>
    </lineage>
</organism>
<evidence type="ECO:0000313" key="3">
    <source>
        <dbReference type="Proteomes" id="UP000316594"/>
    </source>
</evidence>
<keyword evidence="1" id="KW-0812">Transmembrane</keyword>
<feature type="transmembrane region" description="Helical" evidence="1">
    <location>
        <begin position="35"/>
        <end position="52"/>
    </location>
</feature>